<dbReference type="PANTHER" id="PTHR46060:SF1">
    <property type="entry name" value="MARINER MOS1 TRANSPOSASE-LIKE PROTEIN"/>
    <property type="match status" value="1"/>
</dbReference>
<dbReference type="PANTHER" id="PTHR46060">
    <property type="entry name" value="MARINER MOS1 TRANSPOSASE-LIKE PROTEIN"/>
    <property type="match status" value="1"/>
</dbReference>
<sequence>MLKKAYGKRCHGKKGCVRVAKEFSLKVAQTSKMSTADENVERLVREIVRADRRITIDVIAFELGISHGSVHSILHDDLNMHRIRLHMIPKMLSPEQKEKCQTQCYHSGTPLILPT</sequence>
<dbReference type="InterPro" id="IPR052709">
    <property type="entry name" value="Transposase-MT_Hybrid"/>
</dbReference>
<evidence type="ECO:0000313" key="1">
    <source>
        <dbReference type="EMBL" id="GBN43012.1"/>
    </source>
</evidence>
<comment type="caution">
    <text evidence="1">The sequence shown here is derived from an EMBL/GenBank/DDBJ whole genome shotgun (WGS) entry which is preliminary data.</text>
</comment>
<proteinExistence type="predicted"/>
<protein>
    <recommendedName>
        <fullName evidence="3">Mos1 transposase HTH domain-containing protein</fullName>
    </recommendedName>
</protein>
<name>A0A4Y2NW87_ARAVE</name>
<dbReference type="EMBL" id="BGPR01009903">
    <property type="protein sequence ID" value="GBN43012.1"/>
    <property type="molecule type" value="Genomic_DNA"/>
</dbReference>
<dbReference type="Proteomes" id="UP000499080">
    <property type="component" value="Unassembled WGS sequence"/>
</dbReference>
<organism evidence="1 2">
    <name type="scientific">Araneus ventricosus</name>
    <name type="common">Orbweaver spider</name>
    <name type="synonym">Epeira ventricosa</name>
    <dbReference type="NCBI Taxonomy" id="182803"/>
    <lineage>
        <taxon>Eukaryota</taxon>
        <taxon>Metazoa</taxon>
        <taxon>Ecdysozoa</taxon>
        <taxon>Arthropoda</taxon>
        <taxon>Chelicerata</taxon>
        <taxon>Arachnida</taxon>
        <taxon>Araneae</taxon>
        <taxon>Araneomorphae</taxon>
        <taxon>Entelegynae</taxon>
        <taxon>Araneoidea</taxon>
        <taxon>Araneidae</taxon>
        <taxon>Araneus</taxon>
    </lineage>
</organism>
<evidence type="ECO:0000313" key="2">
    <source>
        <dbReference type="Proteomes" id="UP000499080"/>
    </source>
</evidence>
<accession>A0A4Y2NW87</accession>
<dbReference type="OrthoDB" id="6118231at2759"/>
<gene>
    <name evidence="1" type="ORF">AVEN_214005_1</name>
</gene>
<evidence type="ECO:0008006" key="3">
    <source>
        <dbReference type="Google" id="ProtNLM"/>
    </source>
</evidence>
<keyword evidence="2" id="KW-1185">Reference proteome</keyword>
<dbReference type="AlphaFoldDB" id="A0A4Y2NW87"/>
<reference evidence="1 2" key="1">
    <citation type="journal article" date="2019" name="Sci. Rep.">
        <title>Orb-weaving spider Araneus ventricosus genome elucidates the spidroin gene catalogue.</title>
        <authorList>
            <person name="Kono N."/>
            <person name="Nakamura H."/>
            <person name="Ohtoshi R."/>
            <person name="Moran D.A.P."/>
            <person name="Shinohara A."/>
            <person name="Yoshida Y."/>
            <person name="Fujiwara M."/>
            <person name="Mori M."/>
            <person name="Tomita M."/>
            <person name="Arakawa K."/>
        </authorList>
    </citation>
    <scope>NUCLEOTIDE SEQUENCE [LARGE SCALE GENOMIC DNA]</scope>
</reference>